<dbReference type="AlphaFoldDB" id="A0A317F5X2"/>
<dbReference type="InterPro" id="IPR011250">
    <property type="entry name" value="OMP/PagP_B-barrel"/>
</dbReference>
<reference evidence="3" key="1">
    <citation type="submission" date="2018-05" db="EMBL/GenBank/DDBJ databases">
        <title>Pedobacter paludis sp. nov., isolated from wetland soil.</title>
        <authorList>
            <person name="Zhang Y."/>
        </authorList>
    </citation>
    <scope>NUCLEOTIDE SEQUENCE [LARGE SCALE GENOMIC DNA]</scope>
    <source>
        <strain evidence="3">R-8</strain>
    </source>
</reference>
<evidence type="ECO:0000313" key="3">
    <source>
        <dbReference type="Proteomes" id="UP000245391"/>
    </source>
</evidence>
<feature type="signal peptide" evidence="1">
    <location>
        <begin position="1"/>
        <end position="25"/>
    </location>
</feature>
<feature type="chain" id="PRO_5016240533" description="Outer membrane protein beta-barrel domain-containing protein" evidence="1">
    <location>
        <begin position="26"/>
        <end position="183"/>
    </location>
</feature>
<accession>A0A317F5X2</accession>
<dbReference type="SUPFAM" id="SSF56925">
    <property type="entry name" value="OMPA-like"/>
    <property type="match status" value="1"/>
</dbReference>
<sequence>MKTITKIFATSLTAIALLTTTNLKAQTMSTSDASMTSSGMAFKVGAGINGGLFPSGSEMDYGYGADIRLQYDLSKNVSVTASGGYTKLKWKNSPLNFEFIPLMGGVKAYVADGFYINPALGTGLAIKDGANMNFIYSGGVGYEWKSGLDIGAKYEGYVNNSASDLYFMKTGQINLRIGYNFKL</sequence>
<proteinExistence type="predicted"/>
<evidence type="ECO:0008006" key="4">
    <source>
        <dbReference type="Google" id="ProtNLM"/>
    </source>
</evidence>
<dbReference type="OrthoDB" id="791021at2"/>
<keyword evidence="3" id="KW-1185">Reference proteome</keyword>
<comment type="caution">
    <text evidence="2">The sequence shown here is derived from an EMBL/GenBank/DDBJ whole genome shotgun (WGS) entry which is preliminary data.</text>
</comment>
<evidence type="ECO:0000313" key="2">
    <source>
        <dbReference type="EMBL" id="PWS33417.1"/>
    </source>
</evidence>
<dbReference type="RefSeq" id="WP_109928003.1">
    <property type="nucleotide sequence ID" value="NZ_QGNY01000001.1"/>
</dbReference>
<keyword evidence="1" id="KW-0732">Signal</keyword>
<dbReference type="Proteomes" id="UP000245391">
    <property type="component" value="Unassembled WGS sequence"/>
</dbReference>
<protein>
    <recommendedName>
        <fullName evidence="4">Outer membrane protein beta-barrel domain-containing protein</fullName>
    </recommendedName>
</protein>
<organism evidence="2 3">
    <name type="scientific">Pedobacter paludis</name>
    <dbReference type="NCBI Taxonomy" id="2203212"/>
    <lineage>
        <taxon>Bacteria</taxon>
        <taxon>Pseudomonadati</taxon>
        <taxon>Bacteroidota</taxon>
        <taxon>Sphingobacteriia</taxon>
        <taxon>Sphingobacteriales</taxon>
        <taxon>Sphingobacteriaceae</taxon>
        <taxon>Pedobacter</taxon>
    </lineage>
</organism>
<dbReference type="EMBL" id="QGNY01000001">
    <property type="protein sequence ID" value="PWS33417.1"/>
    <property type="molecule type" value="Genomic_DNA"/>
</dbReference>
<gene>
    <name evidence="2" type="ORF">DF947_01980</name>
</gene>
<evidence type="ECO:0000256" key="1">
    <source>
        <dbReference type="SAM" id="SignalP"/>
    </source>
</evidence>
<name>A0A317F5X2_9SPHI</name>